<dbReference type="Pfam" id="PF05598">
    <property type="entry name" value="DUF772"/>
    <property type="match status" value="1"/>
</dbReference>
<protein>
    <recommendedName>
        <fullName evidence="1">Transposase InsH N-terminal domain-containing protein</fullName>
    </recommendedName>
</protein>
<dbReference type="PANTHER" id="PTHR33408">
    <property type="entry name" value="TRANSPOSASE"/>
    <property type="match status" value="1"/>
</dbReference>
<evidence type="ECO:0000259" key="1">
    <source>
        <dbReference type="Pfam" id="PF05598"/>
    </source>
</evidence>
<evidence type="ECO:0000313" key="3">
    <source>
        <dbReference type="Proteomes" id="UP000199634"/>
    </source>
</evidence>
<proteinExistence type="predicted"/>
<name>A0A1H6MKQ8_9FLAO</name>
<reference evidence="2 3" key="1">
    <citation type="submission" date="2016-10" db="EMBL/GenBank/DDBJ databases">
        <authorList>
            <person name="de Groot N.N."/>
        </authorList>
    </citation>
    <scope>NUCLEOTIDE SEQUENCE [LARGE SCALE GENOMIC DNA]</scope>
    <source>
        <strain evidence="2 3">CGMCC 1.10825</strain>
    </source>
</reference>
<sequence length="78" mass="8926">MINKSKIRFKSLPANSPSLFSEDIFNKIPQNHPVRLVNEVVNQLNMDALIEQYKGGGTSSYHPRMLVKVLFYAYLSNI</sequence>
<dbReference type="OrthoDB" id="1121830at2"/>
<dbReference type="Proteomes" id="UP000199634">
    <property type="component" value="Unassembled WGS sequence"/>
</dbReference>
<feature type="non-terminal residue" evidence="2">
    <location>
        <position position="78"/>
    </location>
</feature>
<organism evidence="2 3">
    <name type="scientific">Paenimyroides marinum</name>
    <dbReference type="NCBI Taxonomy" id="1159016"/>
    <lineage>
        <taxon>Bacteria</taxon>
        <taxon>Pseudomonadati</taxon>
        <taxon>Bacteroidota</taxon>
        <taxon>Flavobacteriia</taxon>
        <taxon>Flavobacteriales</taxon>
        <taxon>Flavobacteriaceae</taxon>
        <taxon>Paenimyroides</taxon>
    </lineage>
</organism>
<evidence type="ECO:0000313" key="2">
    <source>
        <dbReference type="EMBL" id="SEI02327.1"/>
    </source>
</evidence>
<accession>A0A1H6MKQ8</accession>
<dbReference type="STRING" id="1159016.SAMN02927937_02800"/>
<dbReference type="InterPro" id="IPR008490">
    <property type="entry name" value="Transposase_InsH_N"/>
</dbReference>
<dbReference type="AlphaFoldDB" id="A0A1H6MKQ8"/>
<gene>
    <name evidence="2" type="ORF">SAMN02927937_02800</name>
</gene>
<feature type="domain" description="Transposase InsH N-terminal" evidence="1">
    <location>
        <begin position="23"/>
        <end position="78"/>
    </location>
</feature>
<keyword evidence="3" id="KW-1185">Reference proteome</keyword>
<dbReference type="EMBL" id="FNXE01000065">
    <property type="protein sequence ID" value="SEI02327.1"/>
    <property type="molecule type" value="Genomic_DNA"/>
</dbReference>